<dbReference type="Gramene" id="QL09p045418:mrna">
    <property type="protein sequence ID" value="QL09p045418:mrna"/>
    <property type="gene ID" value="QL09p045418"/>
</dbReference>
<dbReference type="PANTHER" id="PTHR47377:SF3">
    <property type="entry name" value="RHODANESE-LIKE DOMAIN-CONTAINING PROTEIN 4A, CHLOROPLASTIC"/>
    <property type="match status" value="1"/>
</dbReference>
<dbReference type="AlphaFoldDB" id="A0A7N2MLF0"/>
<dbReference type="PANTHER" id="PTHR47377">
    <property type="entry name" value="RHODANESE-LIKE DOMAIN-CONTAINING PROTEIN 4, CHLOROPLASTIC"/>
    <property type="match status" value="1"/>
</dbReference>
<evidence type="ECO:0000313" key="1">
    <source>
        <dbReference type="EnsemblPlants" id="QL09p045418:mrna"/>
    </source>
</evidence>
<dbReference type="Proteomes" id="UP000594261">
    <property type="component" value="Chromosome 9"/>
</dbReference>
<dbReference type="SUPFAM" id="SSF52821">
    <property type="entry name" value="Rhodanese/Cell cycle control phosphatase"/>
    <property type="match status" value="1"/>
</dbReference>
<dbReference type="EnsemblPlants" id="QL09p045418:mrna">
    <property type="protein sequence ID" value="QL09p045418:mrna"/>
    <property type="gene ID" value="QL09p045418"/>
</dbReference>
<dbReference type="EMBL" id="LRBV02000009">
    <property type="status" value="NOT_ANNOTATED_CDS"/>
    <property type="molecule type" value="Genomic_DNA"/>
</dbReference>
<dbReference type="InterPro" id="IPR036873">
    <property type="entry name" value="Rhodanese-like_dom_sf"/>
</dbReference>
<sequence length="314" mass="35274">MFLMESLSMVVSSCPLKTQKPCSSKPISTCHFLASHKPYFPTNKTPLQNHPLLLQTSHLAPLFQNLTKPQLSLTLINLLTPLPCFASEPVVSDKINLESVLLAIDDFFNRNPFFVAGCTFIWLIVIPLTDEFFLRKYRFISAIDAFRKLRDDPNVQLLDIRDNKTVKYLRSPNLKILNKGVVQVQYSEGDEDGFVKKVLQSFGDVSSTVVCVLDNFDGNSIKVAELLFKNGFKEAYAIRGGVRGDKGWLAIQDSLLPPSVHIYPKKKVKTSQQLRMNGVIQQTKDENGSASSANIPIEDKWINDGHLNKTTESQ</sequence>
<proteinExistence type="predicted"/>
<dbReference type="KEGG" id="qlo:115960572"/>
<dbReference type="OrthoDB" id="1696354at2759"/>
<dbReference type="InterPro" id="IPR044240">
    <property type="entry name" value="STR4-like"/>
</dbReference>
<dbReference type="GeneID" id="115960572"/>
<accession>A0A7N2MLF0</accession>
<dbReference type="OMA" id="GWLAIQD"/>
<protein>
    <recommendedName>
        <fullName evidence="3">Rhodanese-like domain-containing protein 4A, chloroplastic</fullName>
    </recommendedName>
</protein>
<dbReference type="CDD" id="cd00158">
    <property type="entry name" value="RHOD"/>
    <property type="match status" value="1"/>
</dbReference>
<name>A0A7N2MLF0_QUELO</name>
<keyword evidence="2" id="KW-1185">Reference proteome</keyword>
<dbReference type="RefSeq" id="XP_030935375.1">
    <property type="nucleotide sequence ID" value="XM_031079515.1"/>
</dbReference>
<dbReference type="InParanoid" id="A0A7N2MLF0"/>
<dbReference type="FunCoup" id="A0A7N2MLF0">
    <property type="interactions" value="2010"/>
</dbReference>
<organism evidence="1 2">
    <name type="scientific">Quercus lobata</name>
    <name type="common">Valley oak</name>
    <dbReference type="NCBI Taxonomy" id="97700"/>
    <lineage>
        <taxon>Eukaryota</taxon>
        <taxon>Viridiplantae</taxon>
        <taxon>Streptophyta</taxon>
        <taxon>Embryophyta</taxon>
        <taxon>Tracheophyta</taxon>
        <taxon>Spermatophyta</taxon>
        <taxon>Magnoliopsida</taxon>
        <taxon>eudicotyledons</taxon>
        <taxon>Gunneridae</taxon>
        <taxon>Pentapetalae</taxon>
        <taxon>rosids</taxon>
        <taxon>fabids</taxon>
        <taxon>Fagales</taxon>
        <taxon>Fagaceae</taxon>
        <taxon>Quercus</taxon>
    </lineage>
</organism>
<evidence type="ECO:0000313" key="2">
    <source>
        <dbReference type="Proteomes" id="UP000594261"/>
    </source>
</evidence>
<gene>
    <name evidence="1" type="primary">LOC115960572</name>
</gene>
<reference evidence="1 2" key="1">
    <citation type="journal article" date="2016" name="G3 (Bethesda)">
        <title>First Draft Assembly and Annotation of the Genome of a California Endemic Oak Quercus lobata Nee (Fagaceae).</title>
        <authorList>
            <person name="Sork V.L."/>
            <person name="Fitz-Gibbon S.T."/>
            <person name="Puiu D."/>
            <person name="Crepeau M."/>
            <person name="Gugger P.F."/>
            <person name="Sherman R."/>
            <person name="Stevens K."/>
            <person name="Langley C.H."/>
            <person name="Pellegrini M."/>
            <person name="Salzberg S.L."/>
        </authorList>
    </citation>
    <scope>NUCLEOTIDE SEQUENCE [LARGE SCALE GENOMIC DNA]</scope>
    <source>
        <strain evidence="1 2">cv. SW786</strain>
    </source>
</reference>
<reference evidence="1" key="2">
    <citation type="submission" date="2021-01" db="UniProtKB">
        <authorList>
            <consortium name="EnsemblPlants"/>
        </authorList>
    </citation>
    <scope>IDENTIFICATION</scope>
</reference>
<evidence type="ECO:0008006" key="3">
    <source>
        <dbReference type="Google" id="ProtNLM"/>
    </source>
</evidence>
<dbReference type="Gene3D" id="3.40.250.10">
    <property type="entry name" value="Rhodanese-like domain"/>
    <property type="match status" value="1"/>
</dbReference>